<sequence>MKIWQLKSSTSDYQTFQLLNYEEDKKYFKNDFNSTVSLSDSWTVKFIEIIDEGYQSDCPIFWGKSGVQIISEKAKGVLEPLVGNNVEFLPLIHKTTNEKYYAIHVLCVLDALDINNTIFEKLSSGLIIGCEKFVFIPSVVQNEMVFKLYINGKIHPNYILVADEFRNAVLESDLKGFEFVEIWDSEANM</sequence>
<reference evidence="2 3" key="1">
    <citation type="submission" date="2017-09" db="EMBL/GenBank/DDBJ databases">
        <title>Large-scale bioinformatics analysis of Bacillus genomes uncovers conserved roles of natural products in bacterial physiology.</title>
        <authorList>
            <consortium name="Agbiome Team Llc"/>
            <person name="Bleich R.M."/>
            <person name="Grubbs K.J."/>
            <person name="Santa Maria K.C."/>
            <person name="Allen S.E."/>
            <person name="Farag S."/>
            <person name="Shank E.A."/>
            <person name="Bowers A."/>
        </authorList>
    </citation>
    <scope>NUCLEOTIDE SEQUENCE [LARGE SCALE GENOMIC DNA]</scope>
    <source>
        <strain evidence="2 3">AFS021349</strain>
    </source>
</reference>
<evidence type="ECO:0000313" key="2">
    <source>
        <dbReference type="EMBL" id="PEQ09700.1"/>
    </source>
</evidence>
<dbReference type="AlphaFoldDB" id="A0A2A8HKQ1"/>
<dbReference type="EMBL" id="NUBY01000012">
    <property type="protein sequence ID" value="PEQ09700.1"/>
    <property type="molecule type" value="Genomic_DNA"/>
</dbReference>
<organism evidence="2 3">
    <name type="scientific">Bacillus toyonensis</name>
    <dbReference type="NCBI Taxonomy" id="155322"/>
    <lineage>
        <taxon>Bacteria</taxon>
        <taxon>Bacillati</taxon>
        <taxon>Bacillota</taxon>
        <taxon>Bacilli</taxon>
        <taxon>Bacillales</taxon>
        <taxon>Bacillaceae</taxon>
        <taxon>Bacillus</taxon>
        <taxon>Bacillus cereus group</taxon>
    </lineage>
</organism>
<name>A0A2A8HKQ1_9BACI</name>
<dbReference type="Pfam" id="PF07791">
    <property type="entry name" value="Imm11"/>
    <property type="match status" value="1"/>
</dbReference>
<dbReference type="InterPro" id="IPR012433">
    <property type="entry name" value="Imm11"/>
</dbReference>
<dbReference type="RefSeq" id="WP_098225862.1">
    <property type="nucleotide sequence ID" value="NZ_NUBY01000012.1"/>
</dbReference>
<evidence type="ECO:0000313" key="3">
    <source>
        <dbReference type="Proteomes" id="UP000220841"/>
    </source>
</evidence>
<proteinExistence type="predicted"/>
<feature type="domain" description="Immunity MXAN-0049 protein" evidence="1">
    <location>
        <begin position="63"/>
        <end position="182"/>
    </location>
</feature>
<accession>A0A2A8HKQ1</accession>
<protein>
    <recommendedName>
        <fullName evidence="1">Immunity MXAN-0049 protein domain-containing protein</fullName>
    </recommendedName>
</protein>
<gene>
    <name evidence="2" type="ORF">CN585_04415</name>
</gene>
<comment type="caution">
    <text evidence="2">The sequence shown here is derived from an EMBL/GenBank/DDBJ whole genome shotgun (WGS) entry which is preliminary data.</text>
</comment>
<dbReference type="Proteomes" id="UP000220841">
    <property type="component" value="Unassembled WGS sequence"/>
</dbReference>
<evidence type="ECO:0000259" key="1">
    <source>
        <dbReference type="Pfam" id="PF07791"/>
    </source>
</evidence>